<feature type="region of interest" description="Disordered" evidence="1">
    <location>
        <begin position="253"/>
        <end position="304"/>
    </location>
</feature>
<protein>
    <submittedName>
        <fullName evidence="3">Trichohyalin isoform X2</fullName>
    </submittedName>
</protein>
<feature type="compositionally biased region" description="Basic and acidic residues" evidence="1">
    <location>
        <begin position="279"/>
        <end position="293"/>
    </location>
</feature>
<organism evidence="2 3">
    <name type="scientific">Sitophilus oryzae</name>
    <name type="common">Rice weevil</name>
    <name type="synonym">Curculio oryzae</name>
    <dbReference type="NCBI Taxonomy" id="7048"/>
    <lineage>
        <taxon>Eukaryota</taxon>
        <taxon>Metazoa</taxon>
        <taxon>Ecdysozoa</taxon>
        <taxon>Arthropoda</taxon>
        <taxon>Hexapoda</taxon>
        <taxon>Insecta</taxon>
        <taxon>Pterygota</taxon>
        <taxon>Neoptera</taxon>
        <taxon>Endopterygota</taxon>
        <taxon>Coleoptera</taxon>
        <taxon>Polyphaga</taxon>
        <taxon>Cucujiformia</taxon>
        <taxon>Curculionidae</taxon>
        <taxon>Dryophthorinae</taxon>
        <taxon>Sitophilus</taxon>
    </lineage>
</organism>
<dbReference type="SUPFAM" id="SSF50729">
    <property type="entry name" value="PH domain-like"/>
    <property type="match status" value="1"/>
</dbReference>
<dbReference type="GeneID" id="115881504"/>
<evidence type="ECO:0000256" key="1">
    <source>
        <dbReference type="SAM" id="MobiDB-lite"/>
    </source>
</evidence>
<feature type="region of interest" description="Disordered" evidence="1">
    <location>
        <begin position="163"/>
        <end position="189"/>
    </location>
</feature>
<feature type="compositionally biased region" description="Basic and acidic residues" evidence="1">
    <location>
        <begin position="325"/>
        <end position="347"/>
    </location>
</feature>
<feature type="region of interest" description="Disordered" evidence="1">
    <location>
        <begin position="316"/>
        <end position="347"/>
    </location>
</feature>
<name>A0A6J2XVT4_SITOR</name>
<accession>A0A6J2XVT4</accession>
<feature type="region of interest" description="Disordered" evidence="1">
    <location>
        <begin position="515"/>
        <end position="625"/>
    </location>
</feature>
<sequence length="885" mass="105075">MALKLRKDIKKSSYYVWFLGAKESKGLRGSEYIIPVVKHLEEREKDVEPFKVTLQVSHKGLKIVQNVVSQGAKNSKPKNETIKHFIPHNTITYVYQHEDIIACILLLFNPVTKCPLHVHAYRCDSLETASHLKQQLQILIERPENQKKIAEIENRLKPVEKTKKLESSIGSDTGTSTRESESSEERYALENSRISTLYDSVAAELREKLGKKNSPILLPPRDYDTVHRQKGNLTGIELRRCLNANIVGQNVKNKRLESSGGSSGIGSDHPPSPESPDTPDSRFHTLETHHSTSDEDWSGDPADSSIYLMQDTQHMTLPRPFRNQESFRESSRENISREKSPEIDQRYSRYTHDELKFSKSLDEDYRKSNNKIKYLEKPISKFSDNKYLLKQKSSVREREVKDDYRENEREIAKENFRKSLEKELLNRNGNKYLEKSIISSERYFGEEEKKDTYYYNERERNGRYSEDRKKSEKEKYFEDDGFDENIRSRNNSSDFDKERPTRTFSYEEEVFFEDQKPYKEYPVPKTRQKFLDKEDSGKSYRDNKESREIRAKVNSNDSRYYESKSLQRNRDYERDYNNDSKQGYRYEAKPEYFENSTNSINRRQPQFRQRSPPDEEIKVPLQAPKDRFMDAKEKFLLMEKERLEQERRRPEPPISPTIQKDKIHFIKRHQSMAYTSKDHLRNNYEDRFSNERRDFSEDISPKPAPRQVSEEVRYRNHRDKDVDRYRNTDKYDPKRRSMFSLIEEEHKKNSNEIAKELKRRSYMDVGHHALEDQKESFRRSEEREVRSSRHYQDLPEAERYGSSLVDNFSKSTHNLDKMSDSKYDQKFIKNPQKMMKSVPGYRHSYAEPKIRIEPRKKNVSDMLHRTNSSVGYMQPRVGIASIHPY</sequence>
<reference evidence="3" key="1">
    <citation type="submission" date="2025-08" db="UniProtKB">
        <authorList>
            <consortium name="RefSeq"/>
        </authorList>
    </citation>
    <scope>IDENTIFICATION</scope>
    <source>
        <tissue evidence="3">Gonads</tissue>
    </source>
</reference>
<feature type="compositionally biased region" description="Basic and acidic residues" evidence="1">
    <location>
        <begin position="178"/>
        <end position="188"/>
    </location>
</feature>
<feature type="compositionally biased region" description="Basic and acidic residues" evidence="1">
    <location>
        <begin position="529"/>
        <end position="551"/>
    </location>
</feature>
<dbReference type="PANTHER" id="PTHR41148:SF1">
    <property type="entry name" value="LP09875P"/>
    <property type="match status" value="1"/>
</dbReference>
<feature type="region of interest" description="Disordered" evidence="1">
    <location>
        <begin position="691"/>
        <end position="716"/>
    </location>
</feature>
<feature type="compositionally biased region" description="Basic and acidic residues" evidence="1">
    <location>
        <begin position="611"/>
        <end position="625"/>
    </location>
</feature>
<feature type="compositionally biased region" description="Basic and acidic residues" evidence="1">
    <location>
        <begin position="456"/>
        <end position="478"/>
    </location>
</feature>
<dbReference type="PANTHER" id="PTHR41148">
    <property type="entry name" value="LP09875P"/>
    <property type="match status" value="1"/>
</dbReference>
<dbReference type="RefSeq" id="XP_030754870.1">
    <property type="nucleotide sequence ID" value="XM_030899010.1"/>
</dbReference>
<feature type="compositionally biased region" description="Basic and acidic residues" evidence="1">
    <location>
        <begin position="568"/>
        <end position="592"/>
    </location>
</feature>
<feature type="region of interest" description="Disordered" evidence="1">
    <location>
        <begin position="456"/>
        <end position="501"/>
    </location>
</feature>
<proteinExistence type="predicted"/>
<dbReference type="AlphaFoldDB" id="A0A6J2XVT4"/>
<evidence type="ECO:0000313" key="2">
    <source>
        <dbReference type="Proteomes" id="UP000504635"/>
    </source>
</evidence>
<keyword evidence="2" id="KW-1185">Reference proteome</keyword>
<dbReference type="InterPro" id="IPR011993">
    <property type="entry name" value="PH-like_dom_sf"/>
</dbReference>
<feature type="compositionally biased region" description="Basic and acidic residues" evidence="1">
    <location>
        <begin position="691"/>
        <end position="700"/>
    </location>
</feature>
<gene>
    <name evidence="3" type="primary">LOC115881504</name>
</gene>
<dbReference type="Proteomes" id="UP000504635">
    <property type="component" value="Unplaced"/>
</dbReference>
<feature type="region of interest" description="Disordered" evidence="1">
    <location>
        <begin position="641"/>
        <end position="663"/>
    </location>
</feature>
<evidence type="ECO:0000313" key="3">
    <source>
        <dbReference type="RefSeq" id="XP_030754870.1"/>
    </source>
</evidence>
<dbReference type="Gene3D" id="2.30.29.30">
    <property type="entry name" value="Pleckstrin-homology domain (PH domain)/Phosphotyrosine-binding domain (PTB)"/>
    <property type="match status" value="1"/>
</dbReference>
<dbReference type="OrthoDB" id="9994380at2759"/>
<feature type="compositionally biased region" description="Basic and acidic residues" evidence="1">
    <location>
        <begin position="641"/>
        <end position="651"/>
    </location>
</feature>